<dbReference type="GO" id="GO:0005960">
    <property type="term" value="C:glycine cleavage complex"/>
    <property type="evidence" value="ECO:0007669"/>
    <property type="project" value="InterPro"/>
</dbReference>
<comment type="cofactor">
    <cofactor evidence="3">
        <name>(R)-lipoate</name>
        <dbReference type="ChEBI" id="CHEBI:83088"/>
    </cofactor>
    <text evidence="3">Binds 1 lipoyl cofactor covalently.</text>
</comment>
<protein>
    <recommendedName>
        <fullName evidence="3">Glycine cleavage system H protein</fullName>
    </recommendedName>
</protein>
<dbReference type="CDD" id="cd06848">
    <property type="entry name" value="GCS_H"/>
    <property type="match status" value="1"/>
</dbReference>
<evidence type="ECO:0000256" key="1">
    <source>
        <dbReference type="ARBA" id="ARBA00009249"/>
    </source>
</evidence>
<evidence type="ECO:0000256" key="4">
    <source>
        <dbReference type="PIRSR" id="PIRSR617453-50"/>
    </source>
</evidence>
<gene>
    <name evidence="3" type="primary">gcvH</name>
    <name evidence="6" type="ORF">FM115_00970</name>
</gene>
<dbReference type="InterPro" id="IPR011053">
    <property type="entry name" value="Single_hybrid_motif"/>
</dbReference>
<dbReference type="GO" id="GO:0019464">
    <property type="term" value="P:glycine decarboxylation via glycine cleavage system"/>
    <property type="evidence" value="ECO:0007669"/>
    <property type="project" value="UniProtKB-UniRule"/>
</dbReference>
<dbReference type="RefSeq" id="WP_087056991.1">
    <property type="nucleotide sequence ID" value="NZ_FUKW01000013.1"/>
</dbReference>
<evidence type="ECO:0000256" key="3">
    <source>
        <dbReference type="HAMAP-Rule" id="MF_00272"/>
    </source>
</evidence>
<accession>A0A1R4IFY9</accession>
<dbReference type="GO" id="GO:0005829">
    <property type="term" value="C:cytosol"/>
    <property type="evidence" value="ECO:0007669"/>
    <property type="project" value="TreeGrafter"/>
</dbReference>
<comment type="similarity">
    <text evidence="1 3">Belongs to the GcvH family.</text>
</comment>
<dbReference type="NCBIfam" id="TIGR00527">
    <property type="entry name" value="gcvH"/>
    <property type="match status" value="1"/>
</dbReference>
<dbReference type="InterPro" id="IPR000089">
    <property type="entry name" value="Biotin_lipoyl"/>
</dbReference>
<evidence type="ECO:0000313" key="7">
    <source>
        <dbReference type="Proteomes" id="UP000195611"/>
    </source>
</evidence>
<dbReference type="PANTHER" id="PTHR11715:SF3">
    <property type="entry name" value="GLYCINE CLEAVAGE SYSTEM H PROTEIN-RELATED"/>
    <property type="match status" value="1"/>
</dbReference>
<dbReference type="Proteomes" id="UP000195611">
    <property type="component" value="Unassembled WGS sequence"/>
</dbReference>
<feature type="modified residue" description="N6-lipoyllysine" evidence="3 4">
    <location>
        <position position="64"/>
    </location>
</feature>
<dbReference type="NCBIfam" id="NF002270">
    <property type="entry name" value="PRK01202.1"/>
    <property type="match status" value="1"/>
</dbReference>
<evidence type="ECO:0000313" key="6">
    <source>
        <dbReference type="EMBL" id="SJN18679.1"/>
    </source>
</evidence>
<reference evidence="6 7" key="1">
    <citation type="submission" date="2017-02" db="EMBL/GenBank/DDBJ databases">
        <authorList>
            <person name="Peterson S.W."/>
        </authorList>
    </citation>
    <scope>NUCLEOTIDE SEQUENCE [LARGE SCALE GENOMIC DNA]</scope>
    <source>
        <strain evidence="6 7">42ea</strain>
    </source>
</reference>
<dbReference type="AlphaFoldDB" id="A0A1R4IFY9"/>
<dbReference type="InterPro" id="IPR002930">
    <property type="entry name" value="GCV_H"/>
</dbReference>
<comment type="function">
    <text evidence="3">The glycine cleavage system catalyzes the degradation of glycine. The H protein shuttles the methylamine group of glycine from the P protein to the T protein.</text>
</comment>
<comment type="subunit">
    <text evidence="3">The glycine cleavage system is composed of four proteins: P, T, L and H.</text>
</comment>
<keyword evidence="2 3" id="KW-0450">Lipoyl</keyword>
<dbReference type="GeneID" id="96912171"/>
<dbReference type="SUPFAM" id="SSF51230">
    <property type="entry name" value="Single hybrid motif"/>
    <property type="match status" value="1"/>
</dbReference>
<evidence type="ECO:0000256" key="2">
    <source>
        <dbReference type="ARBA" id="ARBA00022823"/>
    </source>
</evidence>
<dbReference type="PANTHER" id="PTHR11715">
    <property type="entry name" value="GLYCINE CLEAVAGE SYSTEM H PROTEIN"/>
    <property type="match status" value="1"/>
</dbReference>
<feature type="domain" description="Lipoyl-binding" evidence="5">
    <location>
        <begin position="23"/>
        <end position="105"/>
    </location>
</feature>
<dbReference type="Pfam" id="PF01597">
    <property type="entry name" value="GCV_H"/>
    <property type="match status" value="1"/>
</dbReference>
<sequence>MAEKEKLYFTNEHEWIEVISEDYVRIGISDYAVEQLGDVVFVELPAVNDTMKKEEGFATVESVKSSSDIYGPVEGTIVKVNDSLEDEPEKLNDAPFSAGWIVEVQVSGQLNTEEWMDAKTYDEFVSE</sequence>
<dbReference type="HAMAP" id="MF_00272">
    <property type="entry name" value="GcvH"/>
    <property type="match status" value="1"/>
</dbReference>
<dbReference type="PROSITE" id="PS50968">
    <property type="entry name" value="BIOTINYL_LIPOYL"/>
    <property type="match status" value="1"/>
</dbReference>
<dbReference type="InterPro" id="IPR033753">
    <property type="entry name" value="GCV_H/Fam206"/>
</dbReference>
<dbReference type="Gene3D" id="2.40.50.100">
    <property type="match status" value="1"/>
</dbReference>
<dbReference type="GO" id="GO:0009249">
    <property type="term" value="P:protein lipoylation"/>
    <property type="evidence" value="ECO:0007669"/>
    <property type="project" value="TreeGrafter"/>
</dbReference>
<dbReference type="EMBL" id="FUKW01000013">
    <property type="protein sequence ID" value="SJN18679.1"/>
    <property type="molecule type" value="Genomic_DNA"/>
</dbReference>
<name>A0A1R4IFY9_9LACT</name>
<dbReference type="InterPro" id="IPR017453">
    <property type="entry name" value="GCV_H_sub"/>
</dbReference>
<proteinExistence type="inferred from homology"/>
<evidence type="ECO:0000259" key="5">
    <source>
        <dbReference type="PROSITE" id="PS50968"/>
    </source>
</evidence>
<organism evidence="6 7">
    <name type="scientific">Marinilactibacillus psychrotolerans 42ea</name>
    <dbReference type="NCBI Taxonomy" id="1255609"/>
    <lineage>
        <taxon>Bacteria</taxon>
        <taxon>Bacillati</taxon>
        <taxon>Bacillota</taxon>
        <taxon>Bacilli</taxon>
        <taxon>Lactobacillales</taxon>
        <taxon>Carnobacteriaceae</taxon>
        <taxon>Marinilactibacillus</taxon>
    </lineage>
</organism>